<keyword evidence="4" id="KW-1003">Cell membrane</keyword>
<dbReference type="GO" id="GO:0005886">
    <property type="term" value="C:plasma membrane"/>
    <property type="evidence" value="ECO:0007669"/>
    <property type="project" value="UniProtKB-SubCell"/>
</dbReference>
<dbReference type="GO" id="GO:0016887">
    <property type="term" value="F:ATP hydrolysis activity"/>
    <property type="evidence" value="ECO:0007669"/>
    <property type="project" value="InterPro"/>
</dbReference>
<evidence type="ECO:0000259" key="11">
    <source>
        <dbReference type="PROSITE" id="PS50893"/>
    </source>
</evidence>
<dbReference type="Pfam" id="PF00005">
    <property type="entry name" value="ABC_tran"/>
    <property type="match status" value="2"/>
</dbReference>
<dbReference type="STRING" id="1714264.BTO30_00285"/>
<dbReference type="SUPFAM" id="SSF52540">
    <property type="entry name" value="P-loop containing nucleoside triphosphate hydrolases"/>
    <property type="match status" value="2"/>
</dbReference>
<evidence type="ECO:0000313" key="12">
    <source>
        <dbReference type="EMBL" id="OLN23906.1"/>
    </source>
</evidence>
<dbReference type="PANTHER" id="PTHR43790">
    <property type="entry name" value="CARBOHYDRATE TRANSPORT ATP-BINDING PROTEIN MG119-RELATED"/>
    <property type="match status" value="1"/>
</dbReference>
<dbReference type="PROSITE" id="PS00211">
    <property type="entry name" value="ABC_TRANSPORTER_1"/>
    <property type="match status" value="1"/>
</dbReference>
<gene>
    <name evidence="12" type="ORF">BTO30_00285</name>
</gene>
<comment type="subcellular location">
    <subcellularLocation>
        <location evidence="2">Cell inner membrane</location>
    </subcellularLocation>
    <subcellularLocation>
        <location evidence="1">Cell membrane</location>
        <topology evidence="1">Peripheral membrane protein</topology>
    </subcellularLocation>
</comment>
<dbReference type="InterPro" id="IPR050107">
    <property type="entry name" value="ABC_carbohydrate_import_ATPase"/>
</dbReference>
<dbReference type="FunFam" id="3.40.50.300:FF:000127">
    <property type="entry name" value="Ribose import ATP-binding protein RbsA"/>
    <property type="match status" value="1"/>
</dbReference>
<dbReference type="FunFam" id="3.40.50.300:FF:000126">
    <property type="entry name" value="Galactose/methyl galactoside import ATP-binding protein MglA"/>
    <property type="match status" value="1"/>
</dbReference>
<evidence type="ECO:0000256" key="10">
    <source>
        <dbReference type="ARBA" id="ARBA00023136"/>
    </source>
</evidence>
<dbReference type="PROSITE" id="PS50893">
    <property type="entry name" value="ABC_TRANSPORTER_2"/>
    <property type="match status" value="2"/>
</dbReference>
<name>A0A1Q8Q975_9BACI</name>
<evidence type="ECO:0000256" key="5">
    <source>
        <dbReference type="ARBA" id="ARBA00022597"/>
    </source>
</evidence>
<evidence type="ECO:0000256" key="9">
    <source>
        <dbReference type="ARBA" id="ARBA00022967"/>
    </source>
</evidence>
<proteinExistence type="predicted"/>
<keyword evidence="10" id="KW-0472">Membrane</keyword>
<dbReference type="RefSeq" id="WP_075396722.1">
    <property type="nucleotide sequence ID" value="NZ_MSDU01000003.1"/>
</dbReference>
<dbReference type="AlphaFoldDB" id="A0A1Q8Q975"/>
<sequence>MVTHAGSLLELKAIKKSFNQNHVLKGIDLGVRAGEVHVLLGENGAGKSTLIKIMTGAYQKDAGEIYWEGLNVQINNPVDAMNLGIATIYQELNVIPELKVYENIFLGREIKKGGKISLIDHKKMKKEAERALGMLGQDPKIADRILGELGIGQQQLVEIAKALTLDAKLIIMDEPTASLSGSEVEQLYKCVEQLTERGIAIVFISHRLDEIRRMGDRITILRDGFKIDTLNVKTTETDHWIELMVGRSLDEKYPKQSFTLGNEGFRVENLKVAGTTEPIDFSVNYGEIVGISGLVGAGRTELARAIFGADKHEQGKVFIDGKQVKIKSPKDAIRAGIAFITEDRKSEGLLLDQPLDFNIAMANMKKFKNKSNLVNLKAIRNEAKNYVKELKVRPDDIDLHARKLSGGNQQKVVIAKWLCTKAKVFIFDEPTRGIDVGAKVEVYRLMNQLVESGAIVLMISSDLPEILGMCDRVLVMSEGKITADLAIKEATQERIMKAATGVEEASTEQFIKAATGG</sequence>
<dbReference type="PANTHER" id="PTHR43790:SF9">
    <property type="entry name" value="GALACTOFURANOSE TRANSPORTER ATP-BINDING PROTEIN YTFR"/>
    <property type="match status" value="1"/>
</dbReference>
<keyword evidence="7" id="KW-0547">Nucleotide-binding</keyword>
<feature type="domain" description="ABC transporter" evidence="11">
    <location>
        <begin position="260"/>
        <end position="503"/>
    </location>
</feature>
<dbReference type="OrthoDB" id="9771863at2"/>
<dbReference type="SMART" id="SM00382">
    <property type="entry name" value="AAA"/>
    <property type="match status" value="2"/>
</dbReference>
<dbReference type="InterPro" id="IPR027417">
    <property type="entry name" value="P-loop_NTPase"/>
</dbReference>
<dbReference type="CDD" id="cd03215">
    <property type="entry name" value="ABC_Carb_Monos_II"/>
    <property type="match status" value="1"/>
</dbReference>
<evidence type="ECO:0000256" key="7">
    <source>
        <dbReference type="ARBA" id="ARBA00022741"/>
    </source>
</evidence>
<evidence type="ECO:0000256" key="3">
    <source>
        <dbReference type="ARBA" id="ARBA00022448"/>
    </source>
</evidence>
<keyword evidence="6" id="KW-0677">Repeat</keyword>
<reference evidence="12 13" key="1">
    <citation type="submission" date="2016-12" db="EMBL/GenBank/DDBJ databases">
        <title>Domibacillus antri genome sequencing.</title>
        <authorList>
            <person name="Verma A."/>
            <person name="Krishnamurthi S."/>
        </authorList>
    </citation>
    <scope>NUCLEOTIDE SEQUENCE [LARGE SCALE GENOMIC DNA]</scope>
    <source>
        <strain evidence="12 13">XD80</strain>
    </source>
</reference>
<keyword evidence="13" id="KW-1185">Reference proteome</keyword>
<dbReference type="GO" id="GO:0015749">
    <property type="term" value="P:monosaccharide transmembrane transport"/>
    <property type="evidence" value="ECO:0007669"/>
    <property type="project" value="UniProtKB-ARBA"/>
</dbReference>
<feature type="domain" description="ABC transporter" evidence="11">
    <location>
        <begin position="9"/>
        <end position="248"/>
    </location>
</feature>
<dbReference type="InterPro" id="IPR003439">
    <property type="entry name" value="ABC_transporter-like_ATP-bd"/>
</dbReference>
<protein>
    <submittedName>
        <fullName evidence="12">D-xylose ABC transporter ATP-binding protein</fullName>
    </submittedName>
</protein>
<evidence type="ECO:0000256" key="8">
    <source>
        <dbReference type="ARBA" id="ARBA00022840"/>
    </source>
</evidence>
<evidence type="ECO:0000256" key="2">
    <source>
        <dbReference type="ARBA" id="ARBA00004533"/>
    </source>
</evidence>
<keyword evidence="9" id="KW-1278">Translocase</keyword>
<dbReference type="EMBL" id="MSDU01000003">
    <property type="protein sequence ID" value="OLN23906.1"/>
    <property type="molecule type" value="Genomic_DNA"/>
</dbReference>
<keyword evidence="5" id="KW-0762">Sugar transport</keyword>
<dbReference type="GO" id="GO:0005524">
    <property type="term" value="F:ATP binding"/>
    <property type="evidence" value="ECO:0007669"/>
    <property type="project" value="UniProtKB-KW"/>
</dbReference>
<keyword evidence="3" id="KW-0813">Transport</keyword>
<dbReference type="CDD" id="cd03216">
    <property type="entry name" value="ABC_Carb_Monos_I"/>
    <property type="match status" value="1"/>
</dbReference>
<accession>A0A1Q8Q975</accession>
<organism evidence="12 13">
    <name type="scientific">Domibacillus antri</name>
    <dbReference type="NCBI Taxonomy" id="1714264"/>
    <lineage>
        <taxon>Bacteria</taxon>
        <taxon>Bacillati</taxon>
        <taxon>Bacillota</taxon>
        <taxon>Bacilli</taxon>
        <taxon>Bacillales</taxon>
        <taxon>Bacillaceae</taxon>
        <taxon>Domibacillus</taxon>
    </lineage>
</organism>
<keyword evidence="8 12" id="KW-0067">ATP-binding</keyword>
<evidence type="ECO:0000256" key="6">
    <source>
        <dbReference type="ARBA" id="ARBA00022737"/>
    </source>
</evidence>
<evidence type="ECO:0000256" key="4">
    <source>
        <dbReference type="ARBA" id="ARBA00022475"/>
    </source>
</evidence>
<evidence type="ECO:0000313" key="13">
    <source>
        <dbReference type="Proteomes" id="UP000185568"/>
    </source>
</evidence>
<evidence type="ECO:0000256" key="1">
    <source>
        <dbReference type="ARBA" id="ARBA00004202"/>
    </source>
</evidence>
<dbReference type="Proteomes" id="UP000185568">
    <property type="component" value="Unassembled WGS sequence"/>
</dbReference>
<dbReference type="InterPro" id="IPR003593">
    <property type="entry name" value="AAA+_ATPase"/>
</dbReference>
<comment type="caution">
    <text evidence="12">The sequence shown here is derived from an EMBL/GenBank/DDBJ whole genome shotgun (WGS) entry which is preliminary data.</text>
</comment>
<dbReference type="Gene3D" id="3.40.50.300">
    <property type="entry name" value="P-loop containing nucleotide triphosphate hydrolases"/>
    <property type="match status" value="2"/>
</dbReference>
<dbReference type="InterPro" id="IPR017871">
    <property type="entry name" value="ABC_transporter-like_CS"/>
</dbReference>